<proteinExistence type="predicted"/>
<dbReference type="Proteomes" id="UP000037685">
    <property type="component" value="Unassembled WGS sequence"/>
</dbReference>
<dbReference type="RefSeq" id="WP_053766995.1">
    <property type="nucleotide sequence ID" value="NZ_LHCI01000106.1"/>
</dbReference>
<dbReference type="SUPFAM" id="SSF48371">
    <property type="entry name" value="ARM repeat"/>
    <property type="match status" value="1"/>
</dbReference>
<feature type="transmembrane region" description="Helical" evidence="1">
    <location>
        <begin position="9"/>
        <end position="31"/>
    </location>
</feature>
<dbReference type="InterPro" id="IPR011989">
    <property type="entry name" value="ARM-like"/>
</dbReference>
<keyword evidence="1" id="KW-1133">Transmembrane helix</keyword>
<feature type="transmembrane region" description="Helical" evidence="1">
    <location>
        <begin position="51"/>
        <end position="72"/>
    </location>
</feature>
<organism evidence="2 3">
    <name type="scientific">Thermus aquaticus</name>
    <dbReference type="NCBI Taxonomy" id="271"/>
    <lineage>
        <taxon>Bacteria</taxon>
        <taxon>Thermotogati</taxon>
        <taxon>Deinococcota</taxon>
        <taxon>Deinococci</taxon>
        <taxon>Thermales</taxon>
        <taxon>Thermaceae</taxon>
        <taxon>Thermus</taxon>
    </lineage>
</organism>
<gene>
    <name evidence="2" type="ORF">BVI061214_00225</name>
</gene>
<dbReference type="PANTHER" id="PTHR12697">
    <property type="entry name" value="PBS LYASE HEAT-LIKE PROTEIN"/>
    <property type="match status" value="1"/>
</dbReference>
<evidence type="ECO:0000256" key="1">
    <source>
        <dbReference type="SAM" id="Phobius"/>
    </source>
</evidence>
<accession>A0A0N0U846</accession>
<dbReference type="Gene3D" id="1.25.10.10">
    <property type="entry name" value="Leucine-rich Repeat Variant"/>
    <property type="match status" value="1"/>
</dbReference>
<name>A0A0N0U846_THEAQ</name>
<evidence type="ECO:0000313" key="3">
    <source>
        <dbReference type="Proteomes" id="UP000037685"/>
    </source>
</evidence>
<dbReference type="AlphaFoldDB" id="A0A0N0U846"/>
<dbReference type="PANTHER" id="PTHR12697:SF5">
    <property type="entry name" value="DEOXYHYPUSINE HYDROXYLASE"/>
    <property type="match status" value="1"/>
</dbReference>
<keyword evidence="1" id="KW-0812">Transmembrane</keyword>
<dbReference type="PATRIC" id="fig|271.14.peg.315"/>
<sequence length="382" mass="42479">MWRRGERLYALLVFLVVALEALALGGLVWVFSGRLLGAFDYPMARLHLLRALFLTALALVVLGAYILVYHAYTALKEARDKALYERYLSAFTEALFSGTEPPPPPWPEPALEALLHLREMLKGEMGEKVARWLRKGRPPWAFRLKSRWASRPVRLEALEALGLARLPETLEAILPYLEHQDPVLRLAAARAAARAAQGKGVLHLGEALLKAGLPKGALLEVLLLLEDRAEPVVALFLEKGGRGEVWAALEAIGRLHLHGLAERVLPFLEAEDPEVQAAALRALARLGYPPVGYEDVVLGLLRREEEFLRVHAARLLPLLPRNLARRALWEALKDPSFYVRRAAAEALASLDLELLRKAGEAHPDPYGRAMAAQVLREVAWNS</sequence>
<dbReference type="GO" id="GO:0016491">
    <property type="term" value="F:oxidoreductase activity"/>
    <property type="evidence" value="ECO:0007669"/>
    <property type="project" value="TreeGrafter"/>
</dbReference>
<dbReference type="EMBL" id="LHCI01000106">
    <property type="protein sequence ID" value="KOX89076.1"/>
    <property type="molecule type" value="Genomic_DNA"/>
</dbReference>
<evidence type="ECO:0000313" key="2">
    <source>
        <dbReference type="EMBL" id="KOX89076.1"/>
    </source>
</evidence>
<comment type="caution">
    <text evidence="2">The sequence shown here is derived from an EMBL/GenBank/DDBJ whole genome shotgun (WGS) entry which is preliminary data.</text>
</comment>
<dbReference type="InterPro" id="IPR016024">
    <property type="entry name" value="ARM-type_fold"/>
</dbReference>
<reference evidence="2 3" key="1">
    <citation type="submission" date="2015-07" db="EMBL/GenBank/DDBJ databases">
        <authorList>
            <person name="Noorani M."/>
        </authorList>
    </citation>
    <scope>NUCLEOTIDE SEQUENCE [LARGE SCALE GENOMIC DNA]</scope>
    <source>
        <strain evidence="3">ATCC 25104 / DSM 625 / JCM 10724 / NBRC 103206 / NCIMB 11243 / YT-1</strain>
    </source>
</reference>
<protein>
    <submittedName>
        <fullName evidence="2">HEAT repeat protein</fullName>
    </submittedName>
</protein>
<keyword evidence="1" id="KW-0472">Membrane</keyword>